<dbReference type="InterPro" id="IPR023187">
    <property type="entry name" value="Tscrpt_reg_MarR-type_CS"/>
</dbReference>
<dbReference type="SUPFAM" id="SSF46785">
    <property type="entry name" value="Winged helix' DNA-binding domain"/>
    <property type="match status" value="1"/>
</dbReference>
<dbReference type="InterPro" id="IPR000835">
    <property type="entry name" value="HTH_MarR-typ"/>
</dbReference>
<comment type="caution">
    <text evidence="5">The sequence shown here is derived from an EMBL/GenBank/DDBJ whole genome shotgun (WGS) entry which is preliminary data.</text>
</comment>
<dbReference type="EMBL" id="JACJHR010000076">
    <property type="protein sequence ID" value="MBB2504601.1"/>
    <property type="molecule type" value="Genomic_DNA"/>
</dbReference>
<evidence type="ECO:0000256" key="1">
    <source>
        <dbReference type="ARBA" id="ARBA00023015"/>
    </source>
</evidence>
<dbReference type="PROSITE" id="PS50995">
    <property type="entry name" value="HTH_MARR_2"/>
    <property type="match status" value="1"/>
</dbReference>
<dbReference type="PROSITE" id="PS01117">
    <property type="entry name" value="HTH_MARR_1"/>
    <property type="match status" value="1"/>
</dbReference>
<keyword evidence="1" id="KW-0805">Transcription regulation</keyword>
<dbReference type="PRINTS" id="PR00598">
    <property type="entry name" value="HTHMARR"/>
</dbReference>
<keyword evidence="3" id="KW-0804">Transcription</keyword>
<dbReference type="InterPro" id="IPR036388">
    <property type="entry name" value="WH-like_DNA-bd_sf"/>
</dbReference>
<dbReference type="GO" id="GO:0003700">
    <property type="term" value="F:DNA-binding transcription factor activity"/>
    <property type="evidence" value="ECO:0007669"/>
    <property type="project" value="InterPro"/>
</dbReference>
<protein>
    <submittedName>
        <fullName evidence="5">MarR family transcriptional regulator</fullName>
    </submittedName>
</protein>
<dbReference type="InterPro" id="IPR039422">
    <property type="entry name" value="MarR/SlyA-like"/>
</dbReference>
<dbReference type="AlphaFoldDB" id="A0A8E2B838"/>
<dbReference type="Proteomes" id="UP000550260">
    <property type="component" value="Unassembled WGS sequence"/>
</dbReference>
<dbReference type="PANTHER" id="PTHR33164:SF104">
    <property type="entry name" value="TRANSCRIPTIONAL REGULATORY PROTEIN"/>
    <property type="match status" value="1"/>
</dbReference>
<feature type="domain" description="HTH marR-type" evidence="4">
    <location>
        <begin position="24"/>
        <end position="162"/>
    </location>
</feature>
<sequence length="168" mass="18475">MTMDPVDQVVADWARQRPDLDASPIAVFGRVRRIADLAAGGLRGYLAPYGLTPGEFDILCNLRRAGRPYRKTPSELAASALVTSGALTGRLDALERDGLIRRRDHRADRRVSYAELTAAGRKLIDRVLEGHLAREEALLASLGEADRKDIERALALLEHAVREAGPER</sequence>
<evidence type="ECO:0000313" key="6">
    <source>
        <dbReference type="Proteomes" id="UP000550260"/>
    </source>
</evidence>
<evidence type="ECO:0000256" key="2">
    <source>
        <dbReference type="ARBA" id="ARBA00023125"/>
    </source>
</evidence>
<dbReference type="Pfam" id="PF01047">
    <property type="entry name" value="MarR"/>
    <property type="match status" value="1"/>
</dbReference>
<dbReference type="GO" id="GO:0003677">
    <property type="term" value="F:DNA binding"/>
    <property type="evidence" value="ECO:0007669"/>
    <property type="project" value="UniProtKB-KW"/>
</dbReference>
<evidence type="ECO:0000256" key="3">
    <source>
        <dbReference type="ARBA" id="ARBA00023163"/>
    </source>
</evidence>
<dbReference type="SMART" id="SM00347">
    <property type="entry name" value="HTH_MARR"/>
    <property type="match status" value="1"/>
</dbReference>
<proteinExistence type="predicted"/>
<dbReference type="InterPro" id="IPR036390">
    <property type="entry name" value="WH_DNA-bd_sf"/>
</dbReference>
<organism evidence="5 6">
    <name type="scientific">Amycolatopsis echigonensis</name>
    <dbReference type="NCBI Taxonomy" id="2576905"/>
    <lineage>
        <taxon>Bacteria</taxon>
        <taxon>Bacillati</taxon>
        <taxon>Actinomycetota</taxon>
        <taxon>Actinomycetes</taxon>
        <taxon>Pseudonocardiales</taxon>
        <taxon>Pseudonocardiaceae</taxon>
        <taxon>Amycolatopsis</taxon>
    </lineage>
</organism>
<reference evidence="5 6" key="1">
    <citation type="submission" date="2020-08" db="EMBL/GenBank/DDBJ databases">
        <title>Amycolatopsis echigonensis JCM 21831.</title>
        <authorList>
            <person name="Tedsree N."/>
            <person name="Kuncharoen N."/>
            <person name="Likhitwitayawuid K."/>
            <person name="Tanasupawat S."/>
        </authorList>
    </citation>
    <scope>NUCLEOTIDE SEQUENCE [LARGE SCALE GENOMIC DNA]</scope>
    <source>
        <strain evidence="5 6">JCM 21831</strain>
    </source>
</reference>
<gene>
    <name evidence="5" type="ORF">H5411_36360</name>
</gene>
<evidence type="ECO:0000313" key="5">
    <source>
        <dbReference type="EMBL" id="MBB2504601.1"/>
    </source>
</evidence>
<evidence type="ECO:0000259" key="4">
    <source>
        <dbReference type="PROSITE" id="PS50995"/>
    </source>
</evidence>
<name>A0A8E2B838_9PSEU</name>
<dbReference type="PANTHER" id="PTHR33164">
    <property type="entry name" value="TRANSCRIPTIONAL REGULATOR, MARR FAMILY"/>
    <property type="match status" value="1"/>
</dbReference>
<dbReference type="GO" id="GO:0006950">
    <property type="term" value="P:response to stress"/>
    <property type="evidence" value="ECO:0007669"/>
    <property type="project" value="TreeGrafter"/>
</dbReference>
<dbReference type="Gene3D" id="1.10.10.10">
    <property type="entry name" value="Winged helix-like DNA-binding domain superfamily/Winged helix DNA-binding domain"/>
    <property type="match status" value="1"/>
</dbReference>
<accession>A0A8E2B838</accession>
<keyword evidence="2" id="KW-0238">DNA-binding</keyword>